<evidence type="ECO:0000256" key="3">
    <source>
        <dbReference type="ARBA" id="ARBA00023239"/>
    </source>
</evidence>
<dbReference type="PANTHER" id="PTHR48078">
    <property type="entry name" value="THREONINE DEHYDRATASE, MITOCHONDRIAL-RELATED"/>
    <property type="match status" value="1"/>
</dbReference>
<evidence type="ECO:0000259" key="4">
    <source>
        <dbReference type="Pfam" id="PF00291"/>
    </source>
</evidence>
<gene>
    <name evidence="5" type="ORF">ENM60_03515</name>
</gene>
<keyword evidence="3" id="KW-0456">Lyase</keyword>
<sequence length="360" mass="39474">MKQAFHWFCRKCGFREDFGRSYYWKCPKCGSPLVISTGRRYEVSKGRGLARYKSVLPVTPLKYMGEGETPLVKVSEEGVEVWFKLEYLNPSGSFKDRGTSLSLSYARKLGYTTVVDDSSGNTAISISLYSRALGLKPVLFIPRTAPEGKKKILRFLGAELHESESRGAASVDVVEYSRSHPEAYYVAHTWSYFYVIGAATIAFEVFDEAGVPDYVIAPVGSGGLLLGLAHGFKTLLEQGLTTKMPRIIGVQGYSVQPVNVALKGVETPGEESWLADGIMVPNPPRLAEIVDAIRESQGDVHLVGNTEVREAWLKLVDQGFLVEPTSAAAYAALERLKTRLQGKSVLVPLTGSGLKIIPLM</sequence>
<dbReference type="InterPro" id="IPR036052">
    <property type="entry name" value="TrpB-like_PALP_sf"/>
</dbReference>
<name>A0A7J3XYS0_9CREN</name>
<comment type="caution">
    <text evidence="5">The sequence shown here is derived from an EMBL/GenBank/DDBJ whole genome shotgun (WGS) entry which is preliminary data.</text>
</comment>
<dbReference type="InterPro" id="IPR001926">
    <property type="entry name" value="TrpB-like_PALP"/>
</dbReference>
<dbReference type="GO" id="GO:0004794">
    <property type="term" value="F:threonine deaminase activity"/>
    <property type="evidence" value="ECO:0007669"/>
    <property type="project" value="TreeGrafter"/>
</dbReference>
<dbReference type="Pfam" id="PF00291">
    <property type="entry name" value="PALP"/>
    <property type="match status" value="1"/>
</dbReference>
<dbReference type="GO" id="GO:0006567">
    <property type="term" value="P:L-threonine catabolic process"/>
    <property type="evidence" value="ECO:0007669"/>
    <property type="project" value="TreeGrafter"/>
</dbReference>
<dbReference type="AlphaFoldDB" id="A0A7J3XYS0"/>
<dbReference type="GO" id="GO:0009097">
    <property type="term" value="P:isoleucine biosynthetic process"/>
    <property type="evidence" value="ECO:0007669"/>
    <property type="project" value="TreeGrafter"/>
</dbReference>
<proteinExistence type="predicted"/>
<dbReference type="PANTHER" id="PTHR48078:SF6">
    <property type="entry name" value="L-THREONINE DEHYDRATASE CATABOLIC TDCB"/>
    <property type="match status" value="1"/>
</dbReference>
<dbReference type="Gene3D" id="3.40.50.1100">
    <property type="match status" value="2"/>
</dbReference>
<protein>
    <submittedName>
        <fullName evidence="5">Pyridoxal-phosphate dependent enzyme</fullName>
    </submittedName>
</protein>
<accession>A0A7J3XYS0</accession>
<feature type="domain" description="Tryptophan synthase beta chain-like PALP" evidence="4">
    <location>
        <begin position="64"/>
        <end position="351"/>
    </location>
</feature>
<evidence type="ECO:0000256" key="1">
    <source>
        <dbReference type="ARBA" id="ARBA00001933"/>
    </source>
</evidence>
<dbReference type="EMBL" id="DRYK01000048">
    <property type="protein sequence ID" value="HHP67842.1"/>
    <property type="molecule type" value="Genomic_DNA"/>
</dbReference>
<reference evidence="5" key="1">
    <citation type="journal article" date="2020" name="mSystems">
        <title>Genome- and Community-Level Interaction Insights into Carbon Utilization and Element Cycling Functions of Hydrothermarchaeota in Hydrothermal Sediment.</title>
        <authorList>
            <person name="Zhou Z."/>
            <person name="Liu Y."/>
            <person name="Xu W."/>
            <person name="Pan J."/>
            <person name="Luo Z.H."/>
            <person name="Li M."/>
        </authorList>
    </citation>
    <scope>NUCLEOTIDE SEQUENCE [LARGE SCALE GENOMIC DNA]</scope>
    <source>
        <strain evidence="5">SpSt-110</strain>
    </source>
</reference>
<dbReference type="InterPro" id="IPR050147">
    <property type="entry name" value="Ser/Thr_Dehydratase"/>
</dbReference>
<evidence type="ECO:0000256" key="2">
    <source>
        <dbReference type="ARBA" id="ARBA00022898"/>
    </source>
</evidence>
<dbReference type="GO" id="GO:0006565">
    <property type="term" value="P:L-serine catabolic process"/>
    <property type="evidence" value="ECO:0007669"/>
    <property type="project" value="TreeGrafter"/>
</dbReference>
<dbReference type="SUPFAM" id="SSF53686">
    <property type="entry name" value="Tryptophan synthase beta subunit-like PLP-dependent enzymes"/>
    <property type="match status" value="1"/>
</dbReference>
<comment type="cofactor">
    <cofactor evidence="1">
        <name>pyridoxal 5'-phosphate</name>
        <dbReference type="ChEBI" id="CHEBI:597326"/>
    </cofactor>
</comment>
<evidence type="ECO:0000313" key="5">
    <source>
        <dbReference type="EMBL" id="HHP67842.1"/>
    </source>
</evidence>
<keyword evidence="2" id="KW-0663">Pyridoxal phosphate</keyword>
<dbReference type="GO" id="GO:0003941">
    <property type="term" value="F:L-serine ammonia-lyase activity"/>
    <property type="evidence" value="ECO:0007669"/>
    <property type="project" value="TreeGrafter"/>
</dbReference>
<organism evidence="5">
    <name type="scientific">Thermogladius calderae</name>
    <dbReference type="NCBI Taxonomy" id="1200300"/>
    <lineage>
        <taxon>Archaea</taxon>
        <taxon>Thermoproteota</taxon>
        <taxon>Thermoprotei</taxon>
        <taxon>Desulfurococcales</taxon>
        <taxon>Desulfurococcaceae</taxon>
        <taxon>Thermogladius</taxon>
    </lineage>
</organism>